<organism evidence="2 3">
    <name type="scientific">Hanseniaspora osmophila</name>
    <dbReference type="NCBI Taxonomy" id="56408"/>
    <lineage>
        <taxon>Eukaryota</taxon>
        <taxon>Fungi</taxon>
        <taxon>Dikarya</taxon>
        <taxon>Ascomycota</taxon>
        <taxon>Saccharomycotina</taxon>
        <taxon>Saccharomycetes</taxon>
        <taxon>Saccharomycodales</taxon>
        <taxon>Saccharomycodaceae</taxon>
        <taxon>Hanseniaspora</taxon>
    </lineage>
</organism>
<name>A0A1E5R0W0_9ASCO</name>
<dbReference type="AlphaFoldDB" id="A0A1E5R0W0"/>
<comment type="caution">
    <text evidence="2">The sequence shown here is derived from an EMBL/GenBank/DDBJ whole genome shotgun (WGS) entry which is preliminary data.</text>
</comment>
<protein>
    <submittedName>
        <fullName evidence="2">Uncharacterized protein</fullName>
    </submittedName>
</protein>
<gene>
    <name evidence="2" type="ORF">AWRI3579_g4427</name>
</gene>
<keyword evidence="1" id="KW-0732">Signal</keyword>
<accession>A0A1E5R0W0</accession>
<evidence type="ECO:0000313" key="2">
    <source>
        <dbReference type="EMBL" id="OEJ80544.1"/>
    </source>
</evidence>
<sequence length="339" mass="37861">MRLPNIHRILLLTLPYAILLKSYPILNNLSKKSKNNDHYDREMPTETTKTVDDMFPHGGIATSVDGSDVDDPSEMSIVANTAYTPADLAWDAVNFGLAGGTALLSCQKTVVVTDAGKIQCGLAIAATAVTGASFLVSMYDGLTQFEQNNVKSYFKELGFSVELNKDSNGVASKGFLPHIDRLSFFHRSSAFKVLKDLNLGLSFEPVERFYASTNETITEFRVKVFGHDHAFFNKHYKMEFLINKKIARMAAESDYAQLPMATISNIYSAVKDGNWNEMSFSQFILTMYSVWGDKTEEFVAKTKSLFSSIEFGKNNCQKKGFQMENNANFPVLQLTLEKC</sequence>
<proteinExistence type="predicted"/>
<feature type="chain" id="PRO_5009184579" evidence="1">
    <location>
        <begin position="23"/>
        <end position="339"/>
    </location>
</feature>
<reference evidence="3" key="1">
    <citation type="journal article" date="2016" name="Genome Announc.">
        <title>Genome sequences of three species of Hanseniaspora isolated from spontaneous wine fermentations.</title>
        <authorList>
            <person name="Sternes P.R."/>
            <person name="Lee D."/>
            <person name="Kutyna D.R."/>
            <person name="Borneman A.R."/>
        </authorList>
    </citation>
    <scope>NUCLEOTIDE SEQUENCE [LARGE SCALE GENOMIC DNA]</scope>
    <source>
        <strain evidence="3">AWRI3579</strain>
    </source>
</reference>
<feature type="signal peptide" evidence="1">
    <location>
        <begin position="1"/>
        <end position="22"/>
    </location>
</feature>
<evidence type="ECO:0000256" key="1">
    <source>
        <dbReference type="SAM" id="SignalP"/>
    </source>
</evidence>
<dbReference type="EMBL" id="LPNM01000012">
    <property type="protein sequence ID" value="OEJ80544.1"/>
    <property type="molecule type" value="Genomic_DNA"/>
</dbReference>
<keyword evidence="3" id="KW-1185">Reference proteome</keyword>
<dbReference type="Proteomes" id="UP000095728">
    <property type="component" value="Unassembled WGS sequence"/>
</dbReference>
<dbReference type="OrthoDB" id="10649689at2759"/>
<dbReference type="InParanoid" id="A0A1E5R0W0"/>
<evidence type="ECO:0000313" key="3">
    <source>
        <dbReference type="Proteomes" id="UP000095728"/>
    </source>
</evidence>